<feature type="transmembrane region" description="Helical" evidence="7">
    <location>
        <begin position="380"/>
        <end position="402"/>
    </location>
</feature>
<evidence type="ECO:0000256" key="7">
    <source>
        <dbReference type="SAM" id="Phobius"/>
    </source>
</evidence>
<organism evidence="9">
    <name type="scientific">metagenome</name>
    <dbReference type="NCBI Taxonomy" id="256318"/>
    <lineage>
        <taxon>unclassified sequences</taxon>
        <taxon>metagenomes</taxon>
    </lineage>
</organism>
<sequence length="440" mass="46573">MTATTPAKKKTPIVKVALTAAAGAAIEWYDFFIYGTAAALVFPKLFFPATIPPLMAQIAAFSTFAVGFIARPVGGVFFGHFGDLLGRKRALVIALILMGLGTAAIGVLPTYDTAGVIAPILLVLLRFIQGFAVGGQWGGAALMAIESAPARQQGFYGSFVQIGVPIGVLLANVVFLVLNTVLPSADFLAWGWRVPFLISLVLVAIGIYVQVSLEESVEFEAAKKEPAPAEKKPKRKSPIIAVILSHPTEILLAGGAFVANNTCFYIAITYVVAYGTTTLKLANDLMLTSVMIGSVVMIPVLIACGWISDHVGRRRPFMLGAVLTGLWAFAFFPLIETGQPWAVAVAIAVELVFISFMYGPQAALFAELFPVEVRYSGASLGYQIGSVVGGGFAPIIATALFAEFNSSLPIAIYLAIMCTISLACTVMLSARARRQPGAAR</sequence>
<protein>
    <submittedName>
        <fullName evidence="9">Shikimate transporter</fullName>
    </submittedName>
</protein>
<feature type="transmembrane region" description="Helical" evidence="7">
    <location>
        <begin position="285"/>
        <end position="305"/>
    </location>
</feature>
<evidence type="ECO:0000256" key="6">
    <source>
        <dbReference type="ARBA" id="ARBA00023136"/>
    </source>
</evidence>
<name>A0A380T8F1_9ZZZZ</name>
<dbReference type="CDD" id="cd17369">
    <property type="entry name" value="MFS_ShiA_like"/>
    <property type="match status" value="1"/>
</dbReference>
<dbReference type="EMBL" id="UIDG01000001">
    <property type="protein sequence ID" value="SUS03372.1"/>
    <property type="molecule type" value="Genomic_DNA"/>
</dbReference>
<evidence type="ECO:0000256" key="2">
    <source>
        <dbReference type="ARBA" id="ARBA00022448"/>
    </source>
</evidence>
<dbReference type="GO" id="GO:0022857">
    <property type="term" value="F:transmembrane transporter activity"/>
    <property type="evidence" value="ECO:0007669"/>
    <property type="project" value="InterPro"/>
</dbReference>
<evidence type="ECO:0000256" key="1">
    <source>
        <dbReference type="ARBA" id="ARBA00004651"/>
    </source>
</evidence>
<evidence type="ECO:0000256" key="4">
    <source>
        <dbReference type="ARBA" id="ARBA00022692"/>
    </source>
</evidence>
<dbReference type="SUPFAM" id="SSF103473">
    <property type="entry name" value="MFS general substrate transporter"/>
    <property type="match status" value="1"/>
</dbReference>
<feature type="transmembrane region" description="Helical" evidence="7">
    <location>
        <begin position="54"/>
        <end position="78"/>
    </location>
</feature>
<dbReference type="FunFam" id="1.20.1250.20:FF:000001">
    <property type="entry name" value="Dicarboxylate MFS transporter"/>
    <property type="match status" value="1"/>
</dbReference>
<keyword evidence="5 7" id="KW-1133">Transmembrane helix</keyword>
<keyword evidence="6 7" id="KW-0472">Membrane</keyword>
<dbReference type="GO" id="GO:0005886">
    <property type="term" value="C:plasma membrane"/>
    <property type="evidence" value="ECO:0007669"/>
    <property type="project" value="UniProtKB-SubCell"/>
</dbReference>
<feature type="transmembrane region" description="Helical" evidence="7">
    <location>
        <begin position="317"/>
        <end position="335"/>
    </location>
</feature>
<evidence type="ECO:0000256" key="5">
    <source>
        <dbReference type="ARBA" id="ARBA00022989"/>
    </source>
</evidence>
<keyword evidence="2" id="KW-0813">Transport</keyword>
<feature type="transmembrane region" description="Helical" evidence="7">
    <location>
        <begin position="190"/>
        <end position="209"/>
    </location>
</feature>
<dbReference type="InterPro" id="IPR011701">
    <property type="entry name" value="MFS"/>
</dbReference>
<dbReference type="PANTHER" id="PTHR43045:SF1">
    <property type="entry name" value="SHIKIMATE TRANSPORTER"/>
    <property type="match status" value="1"/>
</dbReference>
<dbReference type="PANTHER" id="PTHR43045">
    <property type="entry name" value="SHIKIMATE TRANSPORTER"/>
    <property type="match status" value="1"/>
</dbReference>
<feature type="transmembrane region" description="Helical" evidence="7">
    <location>
        <begin position="90"/>
        <end position="111"/>
    </location>
</feature>
<evidence type="ECO:0000313" key="9">
    <source>
        <dbReference type="EMBL" id="SUS03372.1"/>
    </source>
</evidence>
<dbReference type="InterPro" id="IPR036259">
    <property type="entry name" value="MFS_trans_sf"/>
</dbReference>
<dbReference type="PROSITE" id="PS50850">
    <property type="entry name" value="MFS"/>
    <property type="match status" value="1"/>
</dbReference>
<keyword evidence="3" id="KW-1003">Cell membrane</keyword>
<dbReference type="InterPro" id="IPR020846">
    <property type="entry name" value="MFS_dom"/>
</dbReference>
<feature type="transmembrane region" description="Helical" evidence="7">
    <location>
        <begin position="341"/>
        <end position="359"/>
    </location>
</feature>
<comment type="subcellular location">
    <subcellularLocation>
        <location evidence="1">Cell membrane</location>
        <topology evidence="1">Multi-pass membrane protein</topology>
    </subcellularLocation>
</comment>
<keyword evidence="4 7" id="KW-0812">Transmembrane</keyword>
<feature type="domain" description="Major facilitator superfamily (MFS) profile" evidence="8">
    <location>
        <begin position="16"/>
        <end position="433"/>
    </location>
</feature>
<evidence type="ECO:0000256" key="3">
    <source>
        <dbReference type="ARBA" id="ARBA00022475"/>
    </source>
</evidence>
<gene>
    <name evidence="9" type="primary">shiA</name>
    <name evidence="9" type="ORF">DF3PB_10124</name>
</gene>
<dbReference type="AlphaFoldDB" id="A0A380T8F1"/>
<feature type="transmembrane region" description="Helical" evidence="7">
    <location>
        <begin position="250"/>
        <end position="273"/>
    </location>
</feature>
<dbReference type="Pfam" id="PF07690">
    <property type="entry name" value="MFS_1"/>
    <property type="match status" value="1"/>
</dbReference>
<feature type="transmembrane region" description="Helical" evidence="7">
    <location>
        <begin position="12"/>
        <end position="34"/>
    </location>
</feature>
<proteinExistence type="predicted"/>
<feature type="transmembrane region" description="Helical" evidence="7">
    <location>
        <begin position="408"/>
        <end position="430"/>
    </location>
</feature>
<feature type="transmembrane region" description="Helical" evidence="7">
    <location>
        <begin position="117"/>
        <end position="143"/>
    </location>
</feature>
<reference evidence="9" key="1">
    <citation type="submission" date="2018-07" db="EMBL/GenBank/DDBJ databases">
        <authorList>
            <person name="Quirk P.G."/>
            <person name="Krulwich T.A."/>
        </authorList>
    </citation>
    <scope>NUCLEOTIDE SEQUENCE</scope>
</reference>
<dbReference type="Gene3D" id="1.20.1250.20">
    <property type="entry name" value="MFS general substrate transporter like domains"/>
    <property type="match status" value="2"/>
</dbReference>
<accession>A0A380T8F1</accession>
<feature type="transmembrane region" description="Helical" evidence="7">
    <location>
        <begin position="155"/>
        <end position="178"/>
    </location>
</feature>
<evidence type="ECO:0000259" key="8">
    <source>
        <dbReference type="PROSITE" id="PS50850"/>
    </source>
</evidence>